<dbReference type="Proteomes" id="UP000829398">
    <property type="component" value="Chromosome 7"/>
</dbReference>
<gene>
    <name evidence="1" type="ORF">KPL71_021029</name>
</gene>
<accession>A0ACB8JES7</accession>
<dbReference type="EMBL" id="CM039176">
    <property type="protein sequence ID" value="KAH9715361.1"/>
    <property type="molecule type" value="Genomic_DNA"/>
</dbReference>
<evidence type="ECO:0000313" key="1">
    <source>
        <dbReference type="EMBL" id="KAH9715361.1"/>
    </source>
</evidence>
<name>A0ACB8JES7_CITSI</name>
<reference evidence="2" key="1">
    <citation type="journal article" date="2023" name="Hortic. Res.">
        <title>A chromosome-level phased genome enabling allele-level studies in sweet orange: a case study on citrus Huanglongbing tolerance.</title>
        <authorList>
            <person name="Wu B."/>
            <person name="Yu Q."/>
            <person name="Deng Z."/>
            <person name="Duan Y."/>
            <person name="Luo F."/>
            <person name="Gmitter F. Jr."/>
        </authorList>
    </citation>
    <scope>NUCLEOTIDE SEQUENCE [LARGE SCALE GENOMIC DNA]</scope>
    <source>
        <strain evidence="2">cv. Valencia</strain>
    </source>
</reference>
<protein>
    <submittedName>
        <fullName evidence="1">Receptor-like protein 14</fullName>
    </submittedName>
</protein>
<keyword evidence="2" id="KW-1185">Reference proteome</keyword>
<organism evidence="1 2">
    <name type="scientific">Citrus sinensis</name>
    <name type="common">Sweet orange</name>
    <name type="synonym">Citrus aurantium var. sinensis</name>
    <dbReference type="NCBI Taxonomy" id="2711"/>
    <lineage>
        <taxon>Eukaryota</taxon>
        <taxon>Viridiplantae</taxon>
        <taxon>Streptophyta</taxon>
        <taxon>Embryophyta</taxon>
        <taxon>Tracheophyta</taxon>
        <taxon>Spermatophyta</taxon>
        <taxon>Magnoliopsida</taxon>
        <taxon>eudicotyledons</taxon>
        <taxon>Gunneridae</taxon>
        <taxon>Pentapetalae</taxon>
        <taxon>rosids</taxon>
        <taxon>malvids</taxon>
        <taxon>Sapindales</taxon>
        <taxon>Rutaceae</taxon>
        <taxon>Aurantioideae</taxon>
        <taxon>Citrus</taxon>
    </lineage>
</organism>
<sequence>MKRFLIKLSLWIGLALIPIHGCKACLETERTALLEIKSFFISISDIGYEDSILPSWVDHDDGLPSDCCDNWEGVKCNATTRRVMDLSLGLTRIHYPFNQYDGAVPLLNLSLFRPFDELQSFDVSFNDFKGFYENKAYYGFGILKQLKVLNLRYNYFNDSILPYLNKLTSLTTLYLRQNSIEGSNLKEGLTNLRNLKKLDLINNRITSGSITRLGLANLTKLEVLDLSANKISESITGLELAKFRNLKALGLSYNKINGSLESQGVCELKNLIELELSGNNLEGHLPPCLNNLTRLKVLDISSNKLRGSLPSVITNFTSLEYLDLSNNNFEGIFTLSSLANHSKLEVLVLSPGNKKLQVKTENCLATFQLKVLQLPNCNLNVIPSFLVHQYHLKYLDLSHNKMLGELPATLLTGCVSLESLELSNNNLHGQILPKFTNLTQLNSLYLDNNHFSGKIEDGLLSSYPLEVLDISNNMLSGHIPSWIGNFPVLAVMIMSKNRLEGNIPPELSKFGGPLILDVSENCLSGNMPSSLNLSSLKHLYLRKNGFNGPIPNALFRSSELLTLDLTDNHFSGRIPHQINTLSNLRVLLLRGNYLQGPIPNQLCELQKLGIMDLSHNRFNGSIPSCLTSVSFWSQGKNDLYGIELNLEWDLGAGAAGTYDNSNLEMYLSNGAHGPPGQHVEVEFVTKNRNELYNGSNLDYMSGLDLSCNELTGGIPVEIGELQNVRSLNLSHNYLSGSIPESFFNLKMTESLDLSYNRLRGRVSPRLTELNFLSNFNVSYNNLSGLVPDKGQFAIFDESNYRGNIHLCGSIINKSCNSAEEILATTSNHEGDEDESAIDMVSFNWSFAASYVTFILGLLAILWINSCWRRLWFYYVDACIDSCYCWIFKHVFNR</sequence>
<comment type="caution">
    <text evidence="1">The sequence shown here is derived from an EMBL/GenBank/DDBJ whole genome shotgun (WGS) entry which is preliminary data.</text>
</comment>
<proteinExistence type="predicted"/>
<evidence type="ECO:0000313" key="2">
    <source>
        <dbReference type="Proteomes" id="UP000829398"/>
    </source>
</evidence>